<feature type="transmembrane region" description="Helical" evidence="9">
    <location>
        <begin position="248"/>
        <end position="267"/>
    </location>
</feature>
<evidence type="ECO:0000256" key="3">
    <source>
        <dbReference type="ARBA" id="ARBA00022692"/>
    </source>
</evidence>
<evidence type="ECO:0000256" key="2">
    <source>
        <dbReference type="ARBA" id="ARBA00022475"/>
    </source>
</evidence>
<gene>
    <name evidence="12" type="ORF">GWK08_14360</name>
</gene>
<dbReference type="InterPro" id="IPR003607">
    <property type="entry name" value="HD/PDEase_dom"/>
</dbReference>
<feature type="domain" description="HD" evidence="10">
    <location>
        <begin position="29"/>
        <end position="124"/>
    </location>
</feature>
<sequence>MTGILETAQKYVLESLNEKLPNAFLYHNYTHTQRVVKHVKELIEAEKLNEEDAEILQLSAWFHDIGYIKGPSDHEKNGAEIATAFLKENNYPEDKITIISNAIKATAMDVDPVTQLEKMLCDADFSHFASKNYEEVSSLLREEFKQLGLKTYSDRQWIQENIRMFNEHHKFFSLHAVEHWQPQKNKNLLELNKELKKIKKKRKEEKLKAEALDSKIQKQKLPERGIETMFRVTLKNHITLSDIADTKANILLSVNAIIISLALSNLIPKLDNPSNSYLIYPTVVFLVFSLVSMGLSVLATRPNVTSGKFTKEDVENKKVNLLFFGNFHKMKLEEFEWAIGEVMKDKDYLYSSMTKDLYFLGVVLHRKYKILRLTYAIFMVGIVISVLAFAIAFQTSEAATATDLLGLR</sequence>
<reference evidence="12 13" key="1">
    <citation type="submission" date="2020-01" db="EMBL/GenBank/DDBJ databases">
        <title>Leptobacterium flavescens.</title>
        <authorList>
            <person name="Wang G."/>
        </authorList>
    </citation>
    <scope>NUCLEOTIDE SEQUENCE [LARGE SCALE GENOMIC DNA]</scope>
    <source>
        <strain evidence="12 13">KCTC 22160</strain>
    </source>
</reference>
<keyword evidence="4" id="KW-0547">Nucleotide-binding</keyword>
<keyword evidence="7 9" id="KW-0472">Membrane</keyword>
<dbReference type="InterPro" id="IPR043760">
    <property type="entry name" value="PycTM_dom"/>
</dbReference>
<evidence type="ECO:0000259" key="11">
    <source>
        <dbReference type="Pfam" id="PF18967"/>
    </source>
</evidence>
<protein>
    <submittedName>
        <fullName evidence="12">HD domain-containing protein</fullName>
    </submittedName>
</protein>
<dbReference type="Proteomes" id="UP000468581">
    <property type="component" value="Unassembled WGS sequence"/>
</dbReference>
<dbReference type="GO" id="GO:0005886">
    <property type="term" value="C:plasma membrane"/>
    <property type="evidence" value="ECO:0007669"/>
    <property type="project" value="UniProtKB-SubCell"/>
</dbReference>
<keyword evidence="6" id="KW-0051">Antiviral defense</keyword>
<evidence type="ECO:0000256" key="9">
    <source>
        <dbReference type="SAM" id="Phobius"/>
    </source>
</evidence>
<evidence type="ECO:0000256" key="5">
    <source>
        <dbReference type="ARBA" id="ARBA00022989"/>
    </source>
</evidence>
<dbReference type="GO" id="GO:0051607">
    <property type="term" value="P:defense response to virus"/>
    <property type="evidence" value="ECO:0007669"/>
    <property type="project" value="UniProtKB-KW"/>
</dbReference>
<keyword evidence="8" id="KW-0175">Coiled coil</keyword>
<proteinExistence type="predicted"/>
<evidence type="ECO:0000256" key="6">
    <source>
        <dbReference type="ARBA" id="ARBA00023118"/>
    </source>
</evidence>
<dbReference type="AlphaFoldDB" id="A0A6P0UN89"/>
<feature type="transmembrane region" description="Helical" evidence="9">
    <location>
        <begin position="279"/>
        <end position="299"/>
    </location>
</feature>
<evidence type="ECO:0000256" key="4">
    <source>
        <dbReference type="ARBA" id="ARBA00022741"/>
    </source>
</evidence>
<keyword evidence="5 9" id="KW-1133">Transmembrane helix</keyword>
<feature type="transmembrane region" description="Helical" evidence="9">
    <location>
        <begin position="373"/>
        <end position="393"/>
    </location>
</feature>
<dbReference type="CDD" id="cd00077">
    <property type="entry name" value="HDc"/>
    <property type="match status" value="1"/>
</dbReference>
<organism evidence="12 13">
    <name type="scientific">Leptobacterium flavescens</name>
    <dbReference type="NCBI Taxonomy" id="472055"/>
    <lineage>
        <taxon>Bacteria</taxon>
        <taxon>Pseudomonadati</taxon>
        <taxon>Bacteroidota</taxon>
        <taxon>Flavobacteriia</taxon>
        <taxon>Flavobacteriales</taxon>
        <taxon>Flavobacteriaceae</taxon>
        <taxon>Leptobacterium</taxon>
    </lineage>
</organism>
<dbReference type="Gene3D" id="1.10.3210.10">
    <property type="entry name" value="Hypothetical protein af1432"/>
    <property type="match status" value="1"/>
</dbReference>
<evidence type="ECO:0000259" key="10">
    <source>
        <dbReference type="Pfam" id="PF01966"/>
    </source>
</evidence>
<dbReference type="GO" id="GO:0000166">
    <property type="term" value="F:nucleotide binding"/>
    <property type="evidence" value="ECO:0007669"/>
    <property type="project" value="UniProtKB-KW"/>
</dbReference>
<feature type="coiled-coil region" evidence="8">
    <location>
        <begin position="185"/>
        <end position="215"/>
    </location>
</feature>
<evidence type="ECO:0000256" key="8">
    <source>
        <dbReference type="SAM" id="Coils"/>
    </source>
</evidence>
<evidence type="ECO:0000313" key="13">
    <source>
        <dbReference type="Proteomes" id="UP000468581"/>
    </source>
</evidence>
<keyword evidence="13" id="KW-1185">Reference proteome</keyword>
<name>A0A6P0UN89_9FLAO</name>
<evidence type="ECO:0000313" key="12">
    <source>
        <dbReference type="EMBL" id="NER14635.1"/>
    </source>
</evidence>
<keyword evidence="3 9" id="KW-0812">Transmembrane</keyword>
<evidence type="ECO:0000256" key="7">
    <source>
        <dbReference type="ARBA" id="ARBA00023136"/>
    </source>
</evidence>
<dbReference type="SUPFAM" id="SSF109604">
    <property type="entry name" value="HD-domain/PDEase-like"/>
    <property type="match status" value="1"/>
</dbReference>
<evidence type="ECO:0000256" key="1">
    <source>
        <dbReference type="ARBA" id="ARBA00004236"/>
    </source>
</evidence>
<dbReference type="Pfam" id="PF18967">
    <property type="entry name" value="PycTM"/>
    <property type="match status" value="1"/>
</dbReference>
<dbReference type="InterPro" id="IPR006674">
    <property type="entry name" value="HD_domain"/>
</dbReference>
<dbReference type="Pfam" id="PF01966">
    <property type="entry name" value="HD"/>
    <property type="match status" value="1"/>
</dbReference>
<comment type="subcellular location">
    <subcellularLocation>
        <location evidence="1">Cell membrane</location>
    </subcellularLocation>
</comment>
<dbReference type="EMBL" id="JAABOO010000003">
    <property type="protein sequence ID" value="NER14635.1"/>
    <property type="molecule type" value="Genomic_DNA"/>
</dbReference>
<comment type="caution">
    <text evidence="12">The sequence shown here is derived from an EMBL/GenBank/DDBJ whole genome shotgun (WGS) entry which is preliminary data.</text>
</comment>
<keyword evidence="2" id="KW-1003">Cell membrane</keyword>
<accession>A0A6P0UN89</accession>
<dbReference type="RefSeq" id="WP_163607919.1">
    <property type="nucleotide sequence ID" value="NZ_JAABOO010000003.1"/>
</dbReference>
<feature type="domain" description="Pycsar effector protein" evidence="11">
    <location>
        <begin position="234"/>
        <end position="391"/>
    </location>
</feature>